<dbReference type="AlphaFoldDB" id="A0A1T2LAL2"/>
<comment type="subcellular location">
    <subcellularLocation>
        <location evidence="10">Cell inner membrane</location>
    </subcellularLocation>
    <subcellularLocation>
        <location evidence="2">Cell membrane</location>
        <topology evidence="2">Single-pass membrane protein</topology>
    </subcellularLocation>
</comment>
<evidence type="ECO:0000256" key="2">
    <source>
        <dbReference type="ARBA" id="ARBA00004162"/>
    </source>
</evidence>
<name>A0A1T2LAL2_9GAMM</name>
<gene>
    <name evidence="11" type="ORF">BOW53_00690</name>
</gene>
<organism evidence="11 12">
    <name type="scientific">Solemya pervernicosa gill symbiont</name>
    <dbReference type="NCBI Taxonomy" id="642797"/>
    <lineage>
        <taxon>Bacteria</taxon>
        <taxon>Pseudomonadati</taxon>
        <taxon>Pseudomonadota</taxon>
        <taxon>Gammaproteobacteria</taxon>
        <taxon>sulfur-oxidizing symbionts</taxon>
    </lineage>
</organism>
<keyword evidence="4" id="KW-1003">Cell membrane</keyword>
<dbReference type="EMBL" id="MPRL01000002">
    <property type="protein sequence ID" value="OOZ42131.1"/>
    <property type="molecule type" value="Genomic_DNA"/>
</dbReference>
<comment type="caution">
    <text evidence="11">The sequence shown here is derived from an EMBL/GenBank/DDBJ whole genome shotgun (WGS) entry which is preliminary data.</text>
</comment>
<evidence type="ECO:0000313" key="12">
    <source>
        <dbReference type="Proteomes" id="UP000191110"/>
    </source>
</evidence>
<dbReference type="RefSeq" id="WP_078482158.1">
    <property type="nucleotide sequence ID" value="NZ_MPRL01000002.1"/>
</dbReference>
<dbReference type="GO" id="GO:0005886">
    <property type="term" value="C:plasma membrane"/>
    <property type="evidence" value="ECO:0007669"/>
    <property type="project" value="UniProtKB-SubCell"/>
</dbReference>
<evidence type="ECO:0000256" key="6">
    <source>
        <dbReference type="ARBA" id="ARBA00022692"/>
    </source>
</evidence>
<evidence type="ECO:0000256" key="3">
    <source>
        <dbReference type="ARBA" id="ARBA00008281"/>
    </source>
</evidence>
<dbReference type="PANTHER" id="PTHR35091:SF2">
    <property type="entry name" value="FLAGELLAR PROTEIN FLIL"/>
    <property type="match status" value="1"/>
</dbReference>
<reference evidence="11 12" key="1">
    <citation type="submission" date="2016-11" db="EMBL/GenBank/DDBJ databases">
        <title>Mixed transmission modes and dynamic genome evolution in an obligate animal-bacterial symbiosis.</title>
        <authorList>
            <person name="Russell S.L."/>
            <person name="Corbett-Detig R.B."/>
            <person name="Cavanaugh C.M."/>
        </authorList>
    </citation>
    <scope>NUCLEOTIDE SEQUENCE [LARGE SCALE GENOMIC DNA]</scope>
    <source>
        <strain evidence="11">Sveles-Q1</strain>
    </source>
</reference>
<evidence type="ECO:0000256" key="10">
    <source>
        <dbReference type="RuleBase" id="RU364125"/>
    </source>
</evidence>
<evidence type="ECO:0000256" key="5">
    <source>
        <dbReference type="ARBA" id="ARBA00022500"/>
    </source>
</evidence>
<keyword evidence="10" id="KW-0997">Cell inner membrane</keyword>
<comment type="similarity">
    <text evidence="3 10">Belongs to the FliL family.</text>
</comment>
<dbReference type="GO" id="GO:0009425">
    <property type="term" value="C:bacterial-type flagellum basal body"/>
    <property type="evidence" value="ECO:0007669"/>
    <property type="project" value="InterPro"/>
</dbReference>
<keyword evidence="8 10" id="KW-1133">Transmembrane helix</keyword>
<sequence>MAEEEDLDLDVESTEKKSSGMNMKMMIIIMAVFLVVVIGVAVGAVMFLSGGDSGETPTEMTEGGAVEPDALPEEAEVMPTGDAVYVAIDPPFVVNFEDQTLVRYLQIGVTLLTKDPEGETKIRTHMPMLKSRMLLMYSAKTYEDVRTLEGKQNLQSESLKIAQEVLKQQTGGSVVESVLFTSFVMQ</sequence>
<evidence type="ECO:0000256" key="4">
    <source>
        <dbReference type="ARBA" id="ARBA00022475"/>
    </source>
</evidence>
<dbReference type="PANTHER" id="PTHR35091">
    <property type="entry name" value="FLAGELLAR PROTEIN FLIL"/>
    <property type="match status" value="1"/>
</dbReference>
<proteinExistence type="inferred from homology"/>
<accession>A0A1T2LAL2</accession>
<dbReference type="GO" id="GO:0006935">
    <property type="term" value="P:chemotaxis"/>
    <property type="evidence" value="ECO:0007669"/>
    <property type="project" value="UniProtKB-KW"/>
</dbReference>
<evidence type="ECO:0000256" key="9">
    <source>
        <dbReference type="ARBA" id="ARBA00023136"/>
    </source>
</evidence>
<comment type="function">
    <text evidence="1 10">Controls the rotational direction of flagella during chemotaxis.</text>
</comment>
<dbReference type="OrthoDB" id="5616092at2"/>
<keyword evidence="12" id="KW-1185">Reference proteome</keyword>
<keyword evidence="5 10" id="KW-0145">Chemotaxis</keyword>
<evidence type="ECO:0000256" key="7">
    <source>
        <dbReference type="ARBA" id="ARBA00022779"/>
    </source>
</evidence>
<evidence type="ECO:0000256" key="1">
    <source>
        <dbReference type="ARBA" id="ARBA00002254"/>
    </source>
</evidence>
<dbReference type="Proteomes" id="UP000191110">
    <property type="component" value="Unassembled WGS sequence"/>
</dbReference>
<dbReference type="InterPro" id="IPR005503">
    <property type="entry name" value="FliL"/>
</dbReference>
<evidence type="ECO:0000256" key="8">
    <source>
        <dbReference type="ARBA" id="ARBA00022989"/>
    </source>
</evidence>
<evidence type="ECO:0000313" key="11">
    <source>
        <dbReference type="EMBL" id="OOZ42131.1"/>
    </source>
</evidence>
<dbReference type="Pfam" id="PF03748">
    <property type="entry name" value="FliL"/>
    <property type="match status" value="1"/>
</dbReference>
<keyword evidence="7 10" id="KW-0283">Flagellar rotation</keyword>
<feature type="transmembrane region" description="Helical" evidence="10">
    <location>
        <begin position="26"/>
        <end position="48"/>
    </location>
</feature>
<dbReference type="GO" id="GO:0071978">
    <property type="term" value="P:bacterial-type flagellum-dependent swarming motility"/>
    <property type="evidence" value="ECO:0007669"/>
    <property type="project" value="TreeGrafter"/>
</dbReference>
<keyword evidence="9 10" id="KW-0472">Membrane</keyword>
<protein>
    <recommendedName>
        <fullName evidence="10">Flagellar protein FliL</fullName>
    </recommendedName>
</protein>
<keyword evidence="6 10" id="KW-0812">Transmembrane</keyword>